<dbReference type="Proteomes" id="UP000664832">
    <property type="component" value="Unassembled WGS sequence"/>
</dbReference>
<proteinExistence type="predicted"/>
<evidence type="ECO:0000313" key="1">
    <source>
        <dbReference type="EMBL" id="MBO0481812.1"/>
    </source>
</evidence>
<name>A0ABS3I0X7_9ENTE</name>
<protein>
    <submittedName>
        <fullName evidence="1">Uncharacterized protein</fullName>
    </submittedName>
</protein>
<evidence type="ECO:0000313" key="2">
    <source>
        <dbReference type="Proteomes" id="UP000664832"/>
    </source>
</evidence>
<gene>
    <name evidence="1" type="ORF">JZO71_05670</name>
</gene>
<accession>A0ABS3I0X7</accession>
<comment type="caution">
    <text evidence="1">The sequence shown here is derived from an EMBL/GenBank/DDBJ whole genome shotgun (WGS) entry which is preliminary data.</text>
</comment>
<keyword evidence="2" id="KW-1185">Reference proteome</keyword>
<organism evidence="1 2">
    <name type="scientific">Candidatus Enterococcus courvalinii</name>
    <dbReference type="NCBI Taxonomy" id="2815329"/>
    <lineage>
        <taxon>Bacteria</taxon>
        <taxon>Bacillati</taxon>
        <taxon>Bacillota</taxon>
        <taxon>Bacilli</taxon>
        <taxon>Lactobacillales</taxon>
        <taxon>Enterococcaceae</taxon>
        <taxon>Enterococcus</taxon>
    </lineage>
</organism>
<dbReference type="RefSeq" id="WP_206898575.1">
    <property type="nucleotide sequence ID" value="NZ_JAFLWI010000006.1"/>
</dbReference>
<sequence length="182" mass="21690">MNPYIKKAMIALENGNTKEYELYMRASRTQRKKRQAISEKWEGKQKTFLRKNYQKMTDKELSHALGKTIDAVKFQRKKLKLYKYPDNRTWKPKDIEFLKANYQKMSLKELAEKLNRKPKQISYKISKLGLSKHHRYRMSINGHDVAEGTIREIAEQIDANVYTVKNWRTSGISWAKFEIIDK</sequence>
<dbReference type="EMBL" id="JAFLWI010000006">
    <property type="protein sequence ID" value="MBO0481812.1"/>
    <property type="molecule type" value="Genomic_DNA"/>
</dbReference>
<reference evidence="1 2" key="1">
    <citation type="submission" date="2021-03" db="EMBL/GenBank/DDBJ databases">
        <title>Enterococcal diversity collection.</title>
        <authorList>
            <person name="Gilmore M.S."/>
            <person name="Schwartzman J."/>
            <person name="Van Tyne D."/>
            <person name="Martin M."/>
            <person name="Earl A.M."/>
            <person name="Manson A.L."/>
            <person name="Straub T."/>
            <person name="Salamzade R."/>
            <person name="Saavedra J."/>
            <person name="Lebreton F."/>
            <person name="Prichula J."/>
            <person name="Schaufler K."/>
            <person name="Gaca A."/>
            <person name="Sgardioli B."/>
            <person name="Wagenaar J."/>
            <person name="Strong T."/>
        </authorList>
    </citation>
    <scope>NUCLEOTIDE SEQUENCE [LARGE SCALE GENOMIC DNA]</scope>
    <source>
        <strain evidence="1 2">MSG2901</strain>
    </source>
</reference>